<gene>
    <name evidence="1" type="ORF">S01H1_08315</name>
</gene>
<dbReference type="EMBL" id="BARS01004270">
    <property type="protein sequence ID" value="GAF75574.1"/>
    <property type="molecule type" value="Genomic_DNA"/>
</dbReference>
<comment type="caution">
    <text evidence="1">The sequence shown here is derived from an EMBL/GenBank/DDBJ whole genome shotgun (WGS) entry which is preliminary data.</text>
</comment>
<evidence type="ECO:0000313" key="1">
    <source>
        <dbReference type="EMBL" id="GAF75574.1"/>
    </source>
</evidence>
<feature type="non-terminal residue" evidence="1">
    <location>
        <position position="374"/>
    </location>
</feature>
<dbReference type="AlphaFoldDB" id="X0S3H5"/>
<reference evidence="1" key="1">
    <citation type="journal article" date="2014" name="Front. Microbiol.">
        <title>High frequency of phylogenetically diverse reductive dehalogenase-homologous genes in deep subseafloor sedimentary metagenomes.</title>
        <authorList>
            <person name="Kawai M."/>
            <person name="Futagami T."/>
            <person name="Toyoda A."/>
            <person name="Takaki Y."/>
            <person name="Nishi S."/>
            <person name="Hori S."/>
            <person name="Arai W."/>
            <person name="Tsubouchi T."/>
            <person name="Morono Y."/>
            <person name="Uchiyama I."/>
            <person name="Ito T."/>
            <person name="Fujiyama A."/>
            <person name="Inagaki F."/>
            <person name="Takami H."/>
        </authorList>
    </citation>
    <scope>NUCLEOTIDE SEQUENCE</scope>
    <source>
        <strain evidence="1">Expedition CK06-06</strain>
    </source>
</reference>
<protein>
    <submittedName>
        <fullName evidence="1">Uncharacterized protein</fullName>
    </submittedName>
</protein>
<accession>X0S3H5</accession>
<proteinExistence type="predicted"/>
<sequence length="374" mass="40815">MKKEGSLKEKACLIFLCLSALICSSLMSLSFPALAADDSVCARVKLEIKQELTLERQGFDAHMRITNGLTHITLEDVDVDVIFTDEEGNSVLASSDPDNSQALFFIRLDSMENIDNVDGTGSVEPSSFADIHWLIIPAPGASKGILQGTLYYVGAKLTYSIGGEEHITDVTPDYIFVKPMPELVLDYFLPTGVYGDDAFTTEIEPPIPFSLGVRVTNNGSGVARDMKISSAQPKIVENKQGLLIGFFIEGCEVNGEAAEKSLLVNFGDIDPNTSAVARWVMTCTLSGEFVEFIADYSHSDELGGELTSLLEAVNTHFLVRDVLVDIPNRDILRDFLAKNEDVYRLYESENMDTDVLDQSASSSLTGSGESYTLS</sequence>
<name>X0S3H5_9ZZZZ</name>
<organism evidence="1">
    <name type="scientific">marine sediment metagenome</name>
    <dbReference type="NCBI Taxonomy" id="412755"/>
    <lineage>
        <taxon>unclassified sequences</taxon>
        <taxon>metagenomes</taxon>
        <taxon>ecological metagenomes</taxon>
    </lineage>
</organism>